<accession>A0A3D9INB3</accession>
<keyword evidence="6 7" id="KW-0472">Membrane</keyword>
<keyword evidence="2 7" id="KW-0813">Transport</keyword>
<evidence type="ECO:0000256" key="3">
    <source>
        <dbReference type="ARBA" id="ARBA00022475"/>
    </source>
</evidence>
<dbReference type="InterPro" id="IPR000515">
    <property type="entry name" value="MetI-like"/>
</dbReference>
<dbReference type="PANTHER" id="PTHR30193:SF1">
    <property type="entry name" value="ABC TRANSPORTER PERMEASE PROTEIN YESP-RELATED"/>
    <property type="match status" value="1"/>
</dbReference>
<dbReference type="Proteomes" id="UP000256977">
    <property type="component" value="Unassembled WGS sequence"/>
</dbReference>
<dbReference type="OrthoDB" id="9788108at2"/>
<evidence type="ECO:0000256" key="2">
    <source>
        <dbReference type="ARBA" id="ARBA00022448"/>
    </source>
</evidence>
<evidence type="ECO:0000256" key="6">
    <source>
        <dbReference type="ARBA" id="ARBA00023136"/>
    </source>
</evidence>
<sequence length="307" mass="34444">MAVKSESAPKAGGGRKLNKHAESVWGYAFISPWLIGFLALALWPMLQSLYYSLNHYNLLESPKWAGMANYREIFMEDQTFVQAIKVTFTYVVLSVPLKLIFALLVAMLLYKAIRGMTLFRAIFYLPSLVGGSVAIAAIWRNLFGIDGIVNKALSLIGIPATDWINLPTTSLYTLVMLAVWQFGSSMVIFLAGLKQIPKDLYESASVDGASRIRTFFRITLPMLTPIILFNLVMQTIGSFQMFTQAFVVTQGGPINSTLVYALYLYQKAFAYFDMGYASALAWVLLILIALSTWIIFGSSRRWVHYEN</sequence>
<dbReference type="EMBL" id="QRDZ01000027">
    <property type="protein sequence ID" value="RED62999.1"/>
    <property type="molecule type" value="Genomic_DNA"/>
</dbReference>
<feature type="transmembrane region" description="Helical" evidence="7">
    <location>
        <begin position="214"/>
        <end position="233"/>
    </location>
</feature>
<feature type="transmembrane region" description="Helical" evidence="7">
    <location>
        <begin position="122"/>
        <end position="139"/>
    </location>
</feature>
<dbReference type="RefSeq" id="WP_116063909.1">
    <property type="nucleotide sequence ID" value="NZ_QRDZ01000027.1"/>
</dbReference>
<comment type="subcellular location">
    <subcellularLocation>
        <location evidence="1 7">Cell membrane</location>
        <topology evidence="1 7">Multi-pass membrane protein</topology>
    </subcellularLocation>
</comment>
<name>A0A3D9INB3_9BACL</name>
<evidence type="ECO:0000256" key="5">
    <source>
        <dbReference type="ARBA" id="ARBA00022989"/>
    </source>
</evidence>
<dbReference type="AlphaFoldDB" id="A0A3D9INB3"/>
<dbReference type="GO" id="GO:0055085">
    <property type="term" value="P:transmembrane transport"/>
    <property type="evidence" value="ECO:0007669"/>
    <property type="project" value="InterPro"/>
</dbReference>
<protein>
    <submittedName>
        <fullName evidence="9">Multiple sugar transport system permease protein</fullName>
    </submittedName>
</protein>
<feature type="domain" description="ABC transmembrane type-1" evidence="8">
    <location>
        <begin position="84"/>
        <end position="295"/>
    </location>
</feature>
<dbReference type="Pfam" id="PF00528">
    <property type="entry name" value="BPD_transp_1"/>
    <property type="match status" value="1"/>
</dbReference>
<evidence type="ECO:0000259" key="8">
    <source>
        <dbReference type="PROSITE" id="PS50928"/>
    </source>
</evidence>
<keyword evidence="4 7" id="KW-0812">Transmembrane</keyword>
<evidence type="ECO:0000256" key="1">
    <source>
        <dbReference type="ARBA" id="ARBA00004651"/>
    </source>
</evidence>
<feature type="transmembrane region" description="Helical" evidence="7">
    <location>
        <begin position="171"/>
        <end position="193"/>
    </location>
</feature>
<dbReference type="GO" id="GO:0005886">
    <property type="term" value="C:plasma membrane"/>
    <property type="evidence" value="ECO:0007669"/>
    <property type="project" value="UniProtKB-SubCell"/>
</dbReference>
<comment type="similarity">
    <text evidence="7">Belongs to the binding-protein-dependent transport system permease family.</text>
</comment>
<keyword evidence="9" id="KW-0762">Sugar transport</keyword>
<evidence type="ECO:0000313" key="10">
    <source>
        <dbReference type="Proteomes" id="UP000256977"/>
    </source>
</evidence>
<organism evidence="9 10">
    <name type="scientific">Cohnella phaseoli</name>
    <dbReference type="NCBI Taxonomy" id="456490"/>
    <lineage>
        <taxon>Bacteria</taxon>
        <taxon>Bacillati</taxon>
        <taxon>Bacillota</taxon>
        <taxon>Bacilli</taxon>
        <taxon>Bacillales</taxon>
        <taxon>Paenibacillaceae</taxon>
        <taxon>Cohnella</taxon>
    </lineage>
</organism>
<dbReference type="CDD" id="cd06261">
    <property type="entry name" value="TM_PBP2"/>
    <property type="match status" value="1"/>
</dbReference>
<keyword evidence="5 7" id="KW-1133">Transmembrane helix</keyword>
<dbReference type="PROSITE" id="PS50928">
    <property type="entry name" value="ABC_TM1"/>
    <property type="match status" value="1"/>
</dbReference>
<proteinExistence type="inferred from homology"/>
<feature type="transmembrane region" description="Helical" evidence="7">
    <location>
        <begin position="245"/>
        <end position="265"/>
    </location>
</feature>
<evidence type="ECO:0000313" key="9">
    <source>
        <dbReference type="EMBL" id="RED62999.1"/>
    </source>
</evidence>
<evidence type="ECO:0000256" key="4">
    <source>
        <dbReference type="ARBA" id="ARBA00022692"/>
    </source>
</evidence>
<dbReference type="PANTHER" id="PTHR30193">
    <property type="entry name" value="ABC TRANSPORTER PERMEASE PROTEIN"/>
    <property type="match status" value="1"/>
</dbReference>
<keyword evidence="10" id="KW-1185">Reference proteome</keyword>
<dbReference type="Gene3D" id="1.10.3720.10">
    <property type="entry name" value="MetI-like"/>
    <property type="match status" value="1"/>
</dbReference>
<feature type="transmembrane region" description="Helical" evidence="7">
    <location>
        <begin position="24"/>
        <end position="46"/>
    </location>
</feature>
<feature type="transmembrane region" description="Helical" evidence="7">
    <location>
        <begin position="88"/>
        <end position="110"/>
    </location>
</feature>
<comment type="caution">
    <text evidence="9">The sequence shown here is derived from an EMBL/GenBank/DDBJ whole genome shotgun (WGS) entry which is preliminary data.</text>
</comment>
<dbReference type="InterPro" id="IPR051393">
    <property type="entry name" value="ABC_transporter_permease"/>
</dbReference>
<dbReference type="SUPFAM" id="SSF161098">
    <property type="entry name" value="MetI-like"/>
    <property type="match status" value="1"/>
</dbReference>
<keyword evidence="3" id="KW-1003">Cell membrane</keyword>
<feature type="transmembrane region" description="Helical" evidence="7">
    <location>
        <begin position="277"/>
        <end position="296"/>
    </location>
</feature>
<evidence type="ECO:0000256" key="7">
    <source>
        <dbReference type="RuleBase" id="RU363032"/>
    </source>
</evidence>
<reference evidence="9 10" key="1">
    <citation type="submission" date="2018-07" db="EMBL/GenBank/DDBJ databases">
        <title>Genomic Encyclopedia of Type Strains, Phase III (KMG-III): the genomes of soil and plant-associated and newly described type strains.</title>
        <authorList>
            <person name="Whitman W."/>
        </authorList>
    </citation>
    <scope>NUCLEOTIDE SEQUENCE [LARGE SCALE GENOMIC DNA]</scope>
    <source>
        <strain evidence="9 10">CECT 7287</strain>
    </source>
</reference>
<gene>
    <name evidence="9" type="ORF">DFP98_127101</name>
</gene>
<dbReference type="InterPro" id="IPR035906">
    <property type="entry name" value="MetI-like_sf"/>
</dbReference>